<gene>
    <name evidence="11" type="ORF">MAE02_14250</name>
</gene>
<comment type="subcellular location">
    <subcellularLocation>
        <location evidence="10">Cell outer membrane</location>
        <topology evidence="10">Multi-pass membrane protein</topology>
    </subcellularLocation>
</comment>
<evidence type="ECO:0000256" key="1">
    <source>
        <dbReference type="ARBA" id="ARBA00009521"/>
    </source>
</evidence>
<evidence type="ECO:0000256" key="10">
    <source>
        <dbReference type="RuleBase" id="RU364005"/>
    </source>
</evidence>
<proteinExistence type="inferred from homology"/>
<dbReference type="RefSeq" id="WP_114186190.1">
    <property type="nucleotide sequence ID" value="NZ_BJYU01000015.1"/>
</dbReference>
<keyword evidence="3 10" id="KW-1134">Transmembrane beta strand</keyword>
<protein>
    <recommendedName>
        <fullName evidence="10">Porin</fullName>
    </recommendedName>
</protein>
<evidence type="ECO:0000256" key="4">
    <source>
        <dbReference type="ARBA" id="ARBA00022692"/>
    </source>
</evidence>
<evidence type="ECO:0000256" key="9">
    <source>
        <dbReference type="ARBA" id="ARBA00023237"/>
    </source>
</evidence>
<keyword evidence="7 10" id="KW-0626">Porin</keyword>
<dbReference type="GO" id="GO:0015288">
    <property type="term" value="F:porin activity"/>
    <property type="evidence" value="ECO:0007669"/>
    <property type="project" value="UniProtKB-KW"/>
</dbReference>
<keyword evidence="4 10" id="KW-0812">Transmembrane</keyword>
<dbReference type="GO" id="GO:0046930">
    <property type="term" value="C:pore complex"/>
    <property type="evidence" value="ECO:0007669"/>
    <property type="project" value="UniProtKB-KW"/>
</dbReference>
<accession>A0A512BP44</accession>
<keyword evidence="5" id="KW-0732">Signal</keyword>
<keyword evidence="9 10" id="KW-0998">Cell outer membrane</keyword>
<dbReference type="Pfam" id="PF02530">
    <property type="entry name" value="Porin_2"/>
    <property type="match status" value="1"/>
</dbReference>
<dbReference type="AlphaFoldDB" id="A0A512BP44"/>
<comment type="caution">
    <text evidence="11">The sequence shown here is derived from an EMBL/GenBank/DDBJ whole genome shotgun (WGS) entry which is preliminary data.</text>
</comment>
<dbReference type="GO" id="GO:0006811">
    <property type="term" value="P:monoatomic ion transport"/>
    <property type="evidence" value="ECO:0007669"/>
    <property type="project" value="UniProtKB-KW"/>
</dbReference>
<evidence type="ECO:0000256" key="3">
    <source>
        <dbReference type="ARBA" id="ARBA00022452"/>
    </source>
</evidence>
<evidence type="ECO:0000313" key="12">
    <source>
        <dbReference type="Proteomes" id="UP000321085"/>
    </source>
</evidence>
<organism evidence="11 12">
    <name type="scientific">Microvirga aerophila</name>
    <dbReference type="NCBI Taxonomy" id="670291"/>
    <lineage>
        <taxon>Bacteria</taxon>
        <taxon>Pseudomonadati</taxon>
        <taxon>Pseudomonadota</taxon>
        <taxon>Alphaproteobacteria</taxon>
        <taxon>Hyphomicrobiales</taxon>
        <taxon>Methylobacteriaceae</taxon>
        <taxon>Microvirga</taxon>
    </lineage>
</organism>
<evidence type="ECO:0000313" key="11">
    <source>
        <dbReference type="EMBL" id="GEO13729.1"/>
    </source>
</evidence>
<dbReference type="PROSITE" id="PS51257">
    <property type="entry name" value="PROKAR_LIPOPROTEIN"/>
    <property type="match status" value="1"/>
</dbReference>
<reference evidence="11 12" key="1">
    <citation type="submission" date="2019-07" db="EMBL/GenBank/DDBJ databases">
        <title>Whole genome shotgun sequence of Microvirga aerophila NBRC 106136.</title>
        <authorList>
            <person name="Hosoyama A."/>
            <person name="Uohara A."/>
            <person name="Ohji S."/>
            <person name="Ichikawa N."/>
        </authorList>
    </citation>
    <scope>NUCLEOTIDE SEQUENCE [LARGE SCALE GENOMIC DNA]</scope>
    <source>
        <strain evidence="11 12">NBRC 106136</strain>
    </source>
</reference>
<name>A0A512BP44_9HYPH</name>
<sequence length="435" mass="47086">MAMGLFRETRRGLSASALLLGGCLVPADPQAANLPAKGAAPADYVSACFTHRAGFFTIPGTDTCLRIGGRVRAEFRYLDPGTRADDAVGSRARGRIDLDARTRTDHGLLRAKMRYELTRNTGNYGPDTTSLEEAYVQFGGLTAGRLQSFFDFYTNDENFAAVTVSDLKTNVLAYTAMFGSDLSATLSLEDSIERRQFAAPNGLGFPGEGFTSAGARVPDLVGQLLWEPDWGKAQLSAALHQIRSDNLVPGSGPTPFVNTEYGFAVQAGLQVDLPMLAEEDQFWLQAVYAEGALSYVGFGDTSIKEIDLGQTDAYVDALGRARRSRGWAAAARFVHYWTPQIRQVVFGSYGVVEYPGGSIVTTAAGGTLGFPDTTDWRIGSNLGWLPVSGLYLGVEAFYRHVDPRGRVFVDNDPVSGRLIGSADVVEARLRVQRDF</sequence>
<evidence type="ECO:0000256" key="6">
    <source>
        <dbReference type="ARBA" id="ARBA00023065"/>
    </source>
</evidence>
<dbReference type="OrthoDB" id="7801681at2"/>
<dbReference type="Proteomes" id="UP000321085">
    <property type="component" value="Unassembled WGS sequence"/>
</dbReference>
<comment type="function">
    <text evidence="10">Forms passive diffusion pores that allow small molecular weight hydrophilic materials across the outer membrane.</text>
</comment>
<keyword evidence="6 10" id="KW-0406">Ion transport</keyword>
<evidence type="ECO:0000256" key="5">
    <source>
        <dbReference type="ARBA" id="ARBA00022729"/>
    </source>
</evidence>
<dbReference type="EMBL" id="BJYU01000015">
    <property type="protein sequence ID" value="GEO13729.1"/>
    <property type="molecule type" value="Genomic_DNA"/>
</dbReference>
<dbReference type="GO" id="GO:0009279">
    <property type="term" value="C:cell outer membrane"/>
    <property type="evidence" value="ECO:0007669"/>
    <property type="project" value="UniProtKB-SubCell"/>
</dbReference>
<comment type="similarity">
    <text evidence="1 10">Belongs to the alphaproteobacteria porin family.</text>
</comment>
<comment type="domain">
    <text evidence="10">Consists of 16-stranded beta-barrel sheets, with large surface-exposed loops, that form a transmembrane pore at the center of each barrel. The pore is partially ocluded by a peptide loop that folds into the pore lumen.</text>
</comment>
<evidence type="ECO:0000256" key="2">
    <source>
        <dbReference type="ARBA" id="ARBA00022448"/>
    </source>
</evidence>
<evidence type="ECO:0000256" key="8">
    <source>
        <dbReference type="ARBA" id="ARBA00023136"/>
    </source>
</evidence>
<evidence type="ECO:0000256" key="7">
    <source>
        <dbReference type="ARBA" id="ARBA00023114"/>
    </source>
</evidence>
<keyword evidence="12" id="KW-1185">Reference proteome</keyword>
<keyword evidence="8 10" id="KW-0472">Membrane</keyword>
<dbReference type="SUPFAM" id="SSF56935">
    <property type="entry name" value="Porins"/>
    <property type="match status" value="1"/>
</dbReference>
<keyword evidence="2 10" id="KW-0813">Transport</keyword>
<dbReference type="InterPro" id="IPR003684">
    <property type="entry name" value="Porin_alphabac"/>
</dbReference>